<proteinExistence type="predicted"/>
<dbReference type="InterPro" id="IPR052933">
    <property type="entry name" value="DNA_Protect_Modify"/>
</dbReference>
<dbReference type="EMBL" id="QCZH01000003">
    <property type="protein sequence ID" value="PWA10481.1"/>
    <property type="molecule type" value="Genomic_DNA"/>
</dbReference>
<dbReference type="SMART" id="SM00490">
    <property type="entry name" value="HELICc"/>
    <property type="match status" value="1"/>
</dbReference>
<dbReference type="PANTHER" id="PTHR41313:SF1">
    <property type="entry name" value="DNA METHYLASE ADENINE-SPECIFIC DOMAIN-CONTAINING PROTEIN"/>
    <property type="match status" value="1"/>
</dbReference>
<evidence type="ECO:0000313" key="5">
    <source>
        <dbReference type="Proteomes" id="UP000245618"/>
    </source>
</evidence>
<keyword evidence="1" id="KW-0175">Coiled coil</keyword>
<gene>
    <name evidence="4" type="ORF">DB891_04425</name>
</gene>
<keyword evidence="5" id="KW-1185">Reference proteome</keyword>
<dbReference type="InterPro" id="IPR029063">
    <property type="entry name" value="SAM-dependent_MTases_sf"/>
</dbReference>
<dbReference type="GO" id="GO:0009007">
    <property type="term" value="F:site-specific DNA-methyltransferase (adenine-specific) activity"/>
    <property type="evidence" value="ECO:0007669"/>
    <property type="project" value="UniProtKB-EC"/>
</dbReference>
<dbReference type="GO" id="GO:0006304">
    <property type="term" value="P:DNA modification"/>
    <property type="evidence" value="ECO:0007669"/>
    <property type="project" value="InterPro"/>
</dbReference>
<evidence type="ECO:0000256" key="1">
    <source>
        <dbReference type="SAM" id="Coils"/>
    </source>
</evidence>
<organism evidence="4 5">
    <name type="scientific">Flavobacterium laiguense</name>
    <dbReference type="NCBI Taxonomy" id="2169409"/>
    <lineage>
        <taxon>Bacteria</taxon>
        <taxon>Pseudomonadati</taxon>
        <taxon>Bacteroidota</taxon>
        <taxon>Flavobacteriia</taxon>
        <taxon>Flavobacteriales</taxon>
        <taxon>Flavobacteriaceae</taxon>
        <taxon>Flavobacterium</taxon>
    </lineage>
</organism>
<dbReference type="PRINTS" id="PR00507">
    <property type="entry name" value="N12N6MTFRASE"/>
</dbReference>
<dbReference type="GO" id="GO:0032259">
    <property type="term" value="P:methylation"/>
    <property type="evidence" value="ECO:0007669"/>
    <property type="project" value="UniProtKB-KW"/>
</dbReference>
<feature type="coiled-coil region" evidence="1">
    <location>
        <begin position="1733"/>
        <end position="1798"/>
    </location>
</feature>
<dbReference type="SUPFAM" id="SSF52540">
    <property type="entry name" value="P-loop containing nucleoside triphosphate hydrolases"/>
    <property type="match status" value="2"/>
</dbReference>
<dbReference type="InterPro" id="IPR011639">
    <property type="entry name" value="MethylTrfase_TaqI-like_dom"/>
</dbReference>
<reference evidence="4 5" key="1">
    <citation type="submission" date="2018-04" db="EMBL/GenBank/DDBJ databases">
        <title>Flavobacterium sp. nov., isolated from glacier ice.</title>
        <authorList>
            <person name="Liu Q."/>
            <person name="Xin Y.-H."/>
        </authorList>
    </citation>
    <scope>NUCLEOTIDE SEQUENCE [LARGE SCALE GENOMIC DNA]</scope>
    <source>
        <strain evidence="4 5">LB2P30</strain>
    </source>
</reference>
<dbReference type="RefSeq" id="WP_116760997.1">
    <property type="nucleotide sequence ID" value="NZ_QCZH01000003.1"/>
</dbReference>
<dbReference type="Proteomes" id="UP000245618">
    <property type="component" value="Unassembled WGS sequence"/>
</dbReference>
<dbReference type="OrthoDB" id="9815272at2"/>
<comment type="caution">
    <text evidence="4">The sequence shown here is derived from an EMBL/GenBank/DDBJ whole genome shotgun (WGS) entry which is preliminary data.</text>
</comment>
<sequence length="1860" mass="212503">MAYNLSQKLSANIKAIATAIVWQQGDVLAEEAIASLKAYAGFGGIKAVLYPYGSAEDWMKSGASKDDLKLHPEMTRLHELLQDHYSQKQYNEVVSSLRNSVLTAFYTPEIVPRTLYNTLKELGITPKRLYEPSAGSGIFITEAEKVFPNLEQITAVEKDRLSGLVLSALNSTLTANSTTHIAGLEETPTNDNNSYDLVVSNIPFGNFSVYDEGYPDKAISGKIHNYFFAKGLDKLADGGLMAYITTDGFLNSPSNESAREYLFQKADFVSLAVMPDNLMKETGNTEAPNHLLIVQKNTDKKVFSDDENKLLQTVGMENEFGKYSINKYLHDRPELIIGNEVQAGKNQYGQAHQRVWQSGDINSIENRLAQTITDGLRENFNKDRFEQGQQAGIVQQPEVMGQKFTYLPMPESKASGISVQLGLFDTVPAENINRAMDYINPLDETVVDKKTARILSTIRTTDNPSHENVMLITAKQNKTNRYLYKLYSNVKEIEGFSSNWMNGGLLPHELLALSNTLQQYDHAYIYEGDTTLESAFNLERQLYEEVTAFKSFYKDGTLVRLGESIGTIIDINNEHKQAFFQPLPLQGNLKFYDSYIVIRDNYLELFEKEQSDETDSNQVRKNLDLQYTKFVSQYGILNSAENRRLIMQDSAFGFTVLSSLERKEGERYVKSDILSQSIVKQRERYFTDDPIEALARSLNEKGNVDLGFITAATGLEEYEAIESLNHHIYLNPMRQDWETSDLYLSGNVVEKLQQAKQAVQQYPENTQYYKGMMALEKVRPERIPFELLDFNLGERWVPMNYYADFAKQLFEQATEINYFPSLDTFKVSTGHNTKIDREFAVTTKSGRTTYGYTILEHALENTTPFFTYEVNGPGDKPIRLPDNEAIQLAHQKIENIRTGFIEWLQELPESDKKELENLYNETFNCYVLREYDGSHLSFPGLDKKALEIEDLYSSQKNAAWRIIQNRGALIDHEVGLGKTLTMIVAANEMKRLGIIHKPAILALHANVDQIATTYRKAYPNGRILAPGENDFTPAKRVRLFHEIKNNNWDCIILTHDQFGKIPQSPEIQKEILQNELDNVERDLETVKDLGGDISKKILKGLQIRKNNLDGKLKGLLKDIEEKKDSGINFKEMGIDHLFVDESHKFKNLTFTTRHDRVAGIGNMQGSQKALNMLFAVRSLQEKFDSDLCVTFLSGTPISNSLTEMYLLFKYLRPKEMERQHIENFDGWASVFARKTTDFEFSVTNEIIAKERFRHFIKVPELALFYNEITDYKTARHIDLDKPEIDEQLVNISPTPEQSEFITQLMQFAKTGDATLIGRAPLTREEDRGRMLIATNYAKKMAADMRLIDEGYGDHPDNKVNTCARNVAEIYNASTEHRGTQIVFSDIGTPKPDAFNMYDALKEKLVTDFNIPAHEITYIHDWTDKKKAQLFSKMNTGEIRILLGSTEKAGTGLNVQKRVVAMHHLDIPWRPSDLGQRNGRGGRQGNEVAKQHYDNKVKNFIYATEQSLDNYKFNLLKNKQTFISQMKNCELNVRSIDEGSMDEKSGMNFSEYIAVLSGDTSLLEKSKLEKKVAVMESLKKAHYKEISRTKHQVEYLLEEKTVTAKTLDKLTVDEGFYKKNLKYESDATKANPIQLYDFKAQDSESTGKQIIDLYKNWKPPDGESEAKQIGKLYDFGLYIKREREAYQNDGMYQYRYSNSFYAQRSDEGIKYTLNGGTPNVDNPKLAARHFLSAIDRVEHLREKYQKSLNDIEVQLPELQQLTAKTFSKEHELQQMKSELSSLEREIALKIQENQLKQDNLQDASINGETIESNEALVIQLPVKNSNEHMEKSNSFSTSKSNSDKWQQRSYAGMRKNSRMKF</sequence>
<dbReference type="PROSITE" id="PS51194">
    <property type="entry name" value="HELICASE_CTER"/>
    <property type="match status" value="1"/>
</dbReference>
<feature type="domain" description="Helicase C-terminal" evidence="3">
    <location>
        <begin position="1365"/>
        <end position="1536"/>
    </location>
</feature>
<dbReference type="Pfam" id="PF07669">
    <property type="entry name" value="Eco57I"/>
    <property type="match status" value="1"/>
</dbReference>
<evidence type="ECO:0000259" key="3">
    <source>
        <dbReference type="PROSITE" id="PS51194"/>
    </source>
</evidence>
<dbReference type="InterPro" id="IPR027417">
    <property type="entry name" value="P-loop_NTPase"/>
</dbReference>
<dbReference type="Gene3D" id="3.40.50.300">
    <property type="entry name" value="P-loop containing nucleotide triphosphate hydrolases"/>
    <property type="match status" value="2"/>
</dbReference>
<dbReference type="Pfam" id="PF00271">
    <property type="entry name" value="Helicase_C"/>
    <property type="match status" value="1"/>
</dbReference>
<feature type="region of interest" description="Disordered" evidence="2">
    <location>
        <begin position="1822"/>
        <end position="1860"/>
    </location>
</feature>
<feature type="coiled-coil region" evidence="1">
    <location>
        <begin position="1069"/>
        <end position="1125"/>
    </location>
</feature>
<dbReference type="InterPro" id="IPR001650">
    <property type="entry name" value="Helicase_C-like"/>
</dbReference>
<name>A0A2U1JZ35_9FLAO</name>
<dbReference type="SMART" id="SM00487">
    <property type="entry name" value="DEXDc"/>
    <property type="match status" value="1"/>
</dbReference>
<evidence type="ECO:0000256" key="2">
    <source>
        <dbReference type="SAM" id="MobiDB-lite"/>
    </source>
</evidence>
<dbReference type="SUPFAM" id="SSF53335">
    <property type="entry name" value="S-adenosyl-L-methionine-dependent methyltransferases"/>
    <property type="match status" value="1"/>
</dbReference>
<keyword evidence="4" id="KW-0489">Methyltransferase</keyword>
<dbReference type="PANTHER" id="PTHR41313">
    <property type="entry name" value="ADENINE-SPECIFIC METHYLTRANSFERASE"/>
    <property type="match status" value="1"/>
</dbReference>
<keyword evidence="4" id="KW-0808">Transferase</keyword>
<accession>A0A2U1JZ35</accession>
<dbReference type="Gene3D" id="3.40.50.150">
    <property type="entry name" value="Vaccinia Virus protein VP39"/>
    <property type="match status" value="1"/>
</dbReference>
<protein>
    <submittedName>
        <fullName evidence="4">DNA methylase</fullName>
    </submittedName>
</protein>
<dbReference type="InterPro" id="IPR014001">
    <property type="entry name" value="Helicase_ATP-bd"/>
</dbReference>
<evidence type="ECO:0000313" key="4">
    <source>
        <dbReference type="EMBL" id="PWA10481.1"/>
    </source>
</evidence>